<evidence type="ECO:0000259" key="1">
    <source>
        <dbReference type="PROSITE" id="PS51384"/>
    </source>
</evidence>
<dbReference type="Gene3D" id="3.20.180.10">
    <property type="entry name" value="PNP-oxidase-like"/>
    <property type="match status" value="1"/>
</dbReference>
<dbReference type="PIR" id="G75631">
    <property type="entry name" value="G75631"/>
</dbReference>
<keyword evidence="3" id="KW-1185">Reference proteome</keyword>
<dbReference type="Proteomes" id="UP000002524">
    <property type="component" value="Plasmid MP1"/>
</dbReference>
<evidence type="ECO:0000313" key="2">
    <source>
        <dbReference type="EMBL" id="AAF12556.1"/>
    </source>
</evidence>
<name>Q9RZK3_DEIRA</name>
<dbReference type="Pfam" id="PF10615">
    <property type="entry name" value="DUF2470"/>
    <property type="match status" value="1"/>
</dbReference>
<dbReference type="InterPro" id="IPR039261">
    <property type="entry name" value="FNR_nucleotide-bd"/>
</dbReference>
<sequence>MSRAVTARQPLTGDEIRATITHLNDDHAEALLYCVRAFTPQRKAERAELRQLFSDGLEVDCAGQRSFVPFVGEGTLEEQVQATFLEAMKRLGVWPPRRVAHWQLEKNERVGAHFRRLTLALNGDDRSDWRPGDSCRFDVAEGQTPRPYTLRRVGAGRVLVDIYSHESSPGSRWARELRPGETVTARGERHELFPDFAAGETWLLGDETALPTIAALLETWPHHFPLHVLLQVRDAGDRAYLDEVPLPPEARLTWVDHLQDAAGWPGTAPAAVWAAAEVGASLALKKTLKARFPAADVNTIGYWRQAP</sequence>
<dbReference type="OrthoDB" id="71113at2"/>
<dbReference type="EnsemblBacteria" id="AAF12556">
    <property type="protein sequence ID" value="AAF12556"/>
    <property type="gene ID" value="DR_B0124"/>
</dbReference>
<dbReference type="KEGG" id="dra:DR_B0124"/>
<dbReference type="InParanoid" id="Q9RZK3"/>
<dbReference type="PATRIC" id="fig|243230.17.peg.123"/>
<gene>
    <name evidence="2" type="ordered locus">DR_B0124</name>
</gene>
<reference evidence="2 3" key="1">
    <citation type="journal article" date="1999" name="Science">
        <title>Genome sequence of the radioresistant bacterium Deinococcus radiodurans R1.</title>
        <authorList>
            <person name="White O."/>
            <person name="Eisen J.A."/>
            <person name="Heidelberg J.F."/>
            <person name="Hickey E.K."/>
            <person name="Peterson J.D."/>
            <person name="Dodson R.J."/>
            <person name="Haft D.H."/>
            <person name="Gwinn M.L."/>
            <person name="Nelson W.C."/>
            <person name="Richardson D.L."/>
            <person name="Moffat K.S."/>
            <person name="Qin H."/>
            <person name="Jiang L."/>
            <person name="Pamphile W."/>
            <person name="Crosby M."/>
            <person name="Shen M."/>
            <person name="Vamathevan J.J."/>
            <person name="Lam P."/>
            <person name="McDonald L."/>
            <person name="Utterback T."/>
            <person name="Zalewski C."/>
            <person name="Makarova K.S."/>
            <person name="Aravind L."/>
            <person name="Daly M.J."/>
            <person name="Minton K.W."/>
            <person name="Fleischmann R.D."/>
            <person name="Ketchum K.A."/>
            <person name="Nelson K.E."/>
            <person name="Salzberg S."/>
            <person name="Smith H.O."/>
            <person name="Venter J.C."/>
            <person name="Fraser C.M."/>
        </authorList>
    </citation>
    <scope>NUCLEOTIDE SEQUENCE [LARGE SCALE GENOMIC DNA]</scope>
    <source>
        <strain evidence="3">ATCC 13939 / DSM 20539 / JCM 16871 / LMG 4051 / NBRC 15346 / NCIMB 9279 / R1 / VKM B-1422</strain>
    </source>
</reference>
<dbReference type="GO" id="GO:0071949">
    <property type="term" value="F:FAD binding"/>
    <property type="evidence" value="ECO:0000318"/>
    <property type="project" value="GO_Central"/>
</dbReference>
<keyword evidence="2" id="KW-0614">Plasmid</keyword>
<dbReference type="HOGENOM" id="CLU_905279_0_0_0"/>
<dbReference type="InterPro" id="IPR017927">
    <property type="entry name" value="FAD-bd_FR_type"/>
</dbReference>
<dbReference type="GO" id="GO:0033212">
    <property type="term" value="P:iron import into cell"/>
    <property type="evidence" value="ECO:0000318"/>
    <property type="project" value="GO_Central"/>
</dbReference>
<accession>Q9RZK3</accession>
<proteinExistence type="predicted"/>
<dbReference type="PANTHER" id="PTHR30157:SF0">
    <property type="entry name" value="NADPH-DEPENDENT FERRIC-CHELATE REDUCTASE"/>
    <property type="match status" value="1"/>
</dbReference>
<dbReference type="CDD" id="cd06193">
    <property type="entry name" value="siderophore_interacting"/>
    <property type="match status" value="1"/>
</dbReference>
<dbReference type="Pfam" id="PF04954">
    <property type="entry name" value="SIP"/>
    <property type="match status" value="1"/>
</dbReference>
<feature type="domain" description="FAD-binding FR-type" evidence="1">
    <location>
        <begin position="97"/>
        <end position="195"/>
    </location>
</feature>
<dbReference type="PANTHER" id="PTHR30157">
    <property type="entry name" value="FERRIC REDUCTASE, NADPH-DEPENDENT"/>
    <property type="match status" value="1"/>
</dbReference>
<dbReference type="InterPro" id="IPR017938">
    <property type="entry name" value="Riboflavin_synthase-like_b-brl"/>
</dbReference>
<protein>
    <submittedName>
        <fullName evidence="2">Iron-chelator utilization protein, putative</fullName>
    </submittedName>
</protein>
<dbReference type="InterPro" id="IPR019595">
    <property type="entry name" value="DUF2470"/>
</dbReference>
<dbReference type="AlphaFoldDB" id="Q9RZK3"/>
<dbReference type="SUPFAM" id="SSF63380">
    <property type="entry name" value="Riboflavin synthase domain-like"/>
    <property type="match status" value="1"/>
</dbReference>
<dbReference type="PROSITE" id="PS51384">
    <property type="entry name" value="FAD_FR"/>
    <property type="match status" value="1"/>
</dbReference>
<dbReference type="Gene3D" id="2.40.30.10">
    <property type="entry name" value="Translation factors"/>
    <property type="match status" value="1"/>
</dbReference>
<dbReference type="EMBL" id="AE001826">
    <property type="protein sequence ID" value="AAF12556.1"/>
    <property type="molecule type" value="Genomic_DNA"/>
</dbReference>
<evidence type="ECO:0000313" key="3">
    <source>
        <dbReference type="Proteomes" id="UP000002524"/>
    </source>
</evidence>
<geneLocation type="plasmid" evidence="3">
    <name>megaplasmid MP1</name>
</geneLocation>
<dbReference type="InterPro" id="IPR039374">
    <property type="entry name" value="SIP_fam"/>
</dbReference>
<dbReference type="InterPro" id="IPR037119">
    <property type="entry name" value="Haem_oxidase_HugZ-like_sf"/>
</dbReference>
<dbReference type="Gene3D" id="3.40.50.80">
    <property type="entry name" value="Nucleotide-binding domain of ferredoxin-NADP reductase (FNR) module"/>
    <property type="match status" value="1"/>
</dbReference>
<organism evidence="2 3">
    <name type="scientific">Deinococcus radiodurans (strain ATCC 13939 / DSM 20539 / JCM 16871 / CCUG 27074 / LMG 4051 / NBRC 15346 / NCIMB 9279 / VKM B-1422 / R1)</name>
    <dbReference type="NCBI Taxonomy" id="243230"/>
    <lineage>
        <taxon>Bacteria</taxon>
        <taxon>Thermotogati</taxon>
        <taxon>Deinococcota</taxon>
        <taxon>Deinococci</taxon>
        <taxon>Deinococcales</taxon>
        <taxon>Deinococcaceae</taxon>
        <taxon>Deinococcus</taxon>
    </lineage>
</organism>
<dbReference type="GO" id="GO:0052851">
    <property type="term" value="F:ferric-chelate reductase (NADPH) activity"/>
    <property type="evidence" value="ECO:0000318"/>
    <property type="project" value="GO_Central"/>
</dbReference>
<dbReference type="InterPro" id="IPR007037">
    <property type="entry name" value="SIP_rossman_dom"/>
</dbReference>
<dbReference type="GO" id="GO:0010106">
    <property type="term" value="P:cellular response to iron ion starvation"/>
    <property type="evidence" value="ECO:0000318"/>
    <property type="project" value="GO_Central"/>
</dbReference>
<dbReference type="GO" id="GO:0015891">
    <property type="term" value="P:siderophore transport"/>
    <property type="evidence" value="ECO:0000318"/>
    <property type="project" value="GO_Central"/>
</dbReference>